<proteinExistence type="inferred from homology"/>
<comment type="similarity">
    <text evidence="4">Belongs to the Omp25/RopB family.</text>
</comment>
<evidence type="ECO:0000259" key="6">
    <source>
        <dbReference type="Pfam" id="PF13505"/>
    </source>
</evidence>
<dbReference type="PANTHER" id="PTHR34001">
    <property type="entry name" value="BLL7405 PROTEIN"/>
    <property type="match status" value="1"/>
</dbReference>
<organism evidence="7 8">
    <name type="scientific">Rhodospirillum centenum (strain ATCC 51521 / SW)</name>
    <dbReference type="NCBI Taxonomy" id="414684"/>
    <lineage>
        <taxon>Bacteria</taxon>
        <taxon>Pseudomonadati</taxon>
        <taxon>Pseudomonadota</taxon>
        <taxon>Alphaproteobacteria</taxon>
        <taxon>Rhodospirillales</taxon>
        <taxon>Rhodospirillaceae</taxon>
        <taxon>Rhodospirillum</taxon>
    </lineage>
</organism>
<feature type="signal peptide" evidence="5">
    <location>
        <begin position="1"/>
        <end position="36"/>
    </location>
</feature>
<keyword evidence="2 5" id="KW-0732">Signal</keyword>
<gene>
    <name evidence="7" type="ordered locus">RC1_2923</name>
</gene>
<dbReference type="STRING" id="414684.RC1_2923"/>
<dbReference type="InterPro" id="IPR011250">
    <property type="entry name" value="OMP/PagP_B-barrel"/>
</dbReference>
<reference evidence="7 8" key="1">
    <citation type="journal article" date="2010" name="BMC Genomics">
        <title>Metabolic flexibility revealed in the genome of the cyst-forming alpha-1 proteobacterium Rhodospirillum centenum.</title>
        <authorList>
            <person name="Lu Y.K."/>
            <person name="Marden J."/>
            <person name="Han M."/>
            <person name="Swingley W.D."/>
            <person name="Mastrian S.D."/>
            <person name="Chowdhury S.R."/>
            <person name="Hao J."/>
            <person name="Helmy T."/>
            <person name="Kim S."/>
            <person name="Kurdoglu A.A."/>
            <person name="Matthies H.J."/>
            <person name="Rollo D."/>
            <person name="Stothard P."/>
            <person name="Blankenship R.E."/>
            <person name="Bauer C.E."/>
            <person name="Touchman J.W."/>
        </authorList>
    </citation>
    <scope>NUCLEOTIDE SEQUENCE [LARGE SCALE GENOMIC DNA]</scope>
    <source>
        <strain evidence="8">ATCC 51521 / SW</strain>
    </source>
</reference>
<dbReference type="KEGG" id="rce:RC1_2923"/>
<dbReference type="SUPFAM" id="SSF56925">
    <property type="entry name" value="OMPA-like"/>
    <property type="match status" value="1"/>
</dbReference>
<evidence type="ECO:0000256" key="2">
    <source>
        <dbReference type="ARBA" id="ARBA00022729"/>
    </source>
</evidence>
<dbReference type="GO" id="GO:0016020">
    <property type="term" value="C:membrane"/>
    <property type="evidence" value="ECO:0007669"/>
    <property type="project" value="UniProtKB-SubCell"/>
</dbReference>
<dbReference type="HOGENOM" id="CLU_1077218_0_0_5"/>
<dbReference type="PANTHER" id="PTHR34001:SF3">
    <property type="entry name" value="BLL7405 PROTEIN"/>
    <property type="match status" value="1"/>
</dbReference>
<dbReference type="EMBL" id="CP000613">
    <property type="protein sequence ID" value="ACJ00291.1"/>
    <property type="molecule type" value="Genomic_DNA"/>
</dbReference>
<accession>B6IVG7</accession>
<feature type="chain" id="PRO_5002844429" evidence="5">
    <location>
        <begin position="37"/>
        <end position="231"/>
    </location>
</feature>
<dbReference type="InterPro" id="IPR051692">
    <property type="entry name" value="OMP-like"/>
</dbReference>
<evidence type="ECO:0000313" key="8">
    <source>
        <dbReference type="Proteomes" id="UP000001591"/>
    </source>
</evidence>
<name>B6IVG7_RHOCS</name>
<evidence type="ECO:0000313" key="7">
    <source>
        <dbReference type="EMBL" id="ACJ00291.1"/>
    </source>
</evidence>
<evidence type="ECO:0000256" key="4">
    <source>
        <dbReference type="ARBA" id="ARBA00038306"/>
    </source>
</evidence>
<feature type="domain" description="Outer membrane protein beta-barrel" evidence="6">
    <location>
        <begin position="23"/>
        <end position="231"/>
    </location>
</feature>
<dbReference type="eggNOG" id="COG3637">
    <property type="taxonomic scope" value="Bacteria"/>
</dbReference>
<evidence type="ECO:0000256" key="5">
    <source>
        <dbReference type="SAM" id="SignalP"/>
    </source>
</evidence>
<evidence type="ECO:0000256" key="3">
    <source>
        <dbReference type="ARBA" id="ARBA00023136"/>
    </source>
</evidence>
<dbReference type="Proteomes" id="UP000001591">
    <property type="component" value="Chromosome"/>
</dbReference>
<dbReference type="AlphaFoldDB" id="B6IVG7"/>
<keyword evidence="3" id="KW-0472">Membrane</keyword>
<protein>
    <submittedName>
        <fullName evidence="7">Outer membrane protein</fullName>
    </submittedName>
</protein>
<evidence type="ECO:0000256" key="1">
    <source>
        <dbReference type="ARBA" id="ARBA00004370"/>
    </source>
</evidence>
<keyword evidence="8" id="KW-1185">Reference proteome</keyword>
<dbReference type="InterPro" id="IPR027385">
    <property type="entry name" value="Beta-barrel_OMP"/>
</dbReference>
<dbReference type="Gene3D" id="2.40.160.20">
    <property type="match status" value="1"/>
</dbReference>
<sequence>MRPEYSFMRREVMSRITAALFGATALVALSSAPALAQSPFDGGYVGAALGYAWMKPNGTTTFSNATTQKVDRTNDGVTGAVFLGYGKTIDTLYLGIEGEIGISDQEKNSTLAGNTYNFDAGTSLGIALRAGLLATPDTLVYGRIGWQRTDLDVSGRLGSVAGTPTMDENEHLNGWRIGGGVEHALTENVLARLEYNYTDYESYKVSYGQGGARTNAEPHESAVRAGIAYRF</sequence>
<comment type="subcellular location">
    <subcellularLocation>
        <location evidence="1">Membrane</location>
    </subcellularLocation>
</comment>
<dbReference type="Pfam" id="PF13505">
    <property type="entry name" value="OMP_b-brl"/>
    <property type="match status" value="1"/>
</dbReference>